<name>A0A645DR67_9ZZZZ</name>
<organism evidence="2">
    <name type="scientific">bioreactor metagenome</name>
    <dbReference type="NCBI Taxonomy" id="1076179"/>
    <lineage>
        <taxon>unclassified sequences</taxon>
        <taxon>metagenomes</taxon>
        <taxon>ecological metagenomes</taxon>
    </lineage>
</organism>
<dbReference type="Gene3D" id="1.10.10.60">
    <property type="entry name" value="Homeodomain-like"/>
    <property type="match status" value="1"/>
</dbReference>
<protein>
    <submittedName>
        <fullName evidence="2">Uncharacterized protein</fullName>
    </submittedName>
</protein>
<sequence>MQEKTCATCFYDKGNCEILTTKIEKNCFAWADEAEAKKREKAIKAYNEEALPNAMTDEQKEARRLKTEQNRKARGGKAPYELLNENYLVFQGQGMTVTEIANELKIDRNRVYDYISKYDLPLPNKKSRHVGA</sequence>
<evidence type="ECO:0000313" key="2">
    <source>
        <dbReference type="EMBL" id="MPM91755.1"/>
    </source>
</evidence>
<evidence type="ECO:0000256" key="1">
    <source>
        <dbReference type="SAM" id="MobiDB-lite"/>
    </source>
</evidence>
<accession>A0A645DR67</accession>
<reference evidence="2" key="1">
    <citation type="submission" date="2019-08" db="EMBL/GenBank/DDBJ databases">
        <authorList>
            <person name="Kucharzyk K."/>
            <person name="Murdoch R.W."/>
            <person name="Higgins S."/>
            <person name="Loffler F."/>
        </authorList>
    </citation>
    <scope>NUCLEOTIDE SEQUENCE</scope>
</reference>
<feature type="region of interest" description="Disordered" evidence="1">
    <location>
        <begin position="53"/>
        <end position="76"/>
    </location>
</feature>
<comment type="caution">
    <text evidence="2">The sequence shown here is derived from an EMBL/GenBank/DDBJ whole genome shotgun (WGS) entry which is preliminary data.</text>
</comment>
<feature type="compositionally biased region" description="Basic and acidic residues" evidence="1">
    <location>
        <begin position="57"/>
        <end position="71"/>
    </location>
</feature>
<dbReference type="AlphaFoldDB" id="A0A645DR67"/>
<gene>
    <name evidence="2" type="ORF">SDC9_138889</name>
</gene>
<dbReference type="EMBL" id="VSSQ01038771">
    <property type="protein sequence ID" value="MPM91755.1"/>
    <property type="molecule type" value="Genomic_DNA"/>
</dbReference>
<proteinExistence type="predicted"/>